<protein>
    <recommendedName>
        <fullName evidence="1">SnoaL-like domain-containing protein</fullName>
    </recommendedName>
</protein>
<dbReference type="EMBL" id="MDZA01000110">
    <property type="protein sequence ID" value="OGX90869.1"/>
    <property type="molecule type" value="Genomic_DNA"/>
</dbReference>
<evidence type="ECO:0000313" key="3">
    <source>
        <dbReference type="Proteomes" id="UP000177506"/>
    </source>
</evidence>
<accession>A0A1G1TJ17</accession>
<dbReference type="InterPro" id="IPR032710">
    <property type="entry name" value="NTF2-like_dom_sf"/>
</dbReference>
<feature type="domain" description="SnoaL-like" evidence="1">
    <location>
        <begin position="17"/>
        <end position="122"/>
    </location>
</feature>
<dbReference type="OrthoDB" id="2083380at2"/>
<proteinExistence type="predicted"/>
<dbReference type="RefSeq" id="WP_070742502.1">
    <property type="nucleotide sequence ID" value="NZ_MDZA01000110.1"/>
</dbReference>
<dbReference type="Proteomes" id="UP000177506">
    <property type="component" value="Unassembled WGS sequence"/>
</dbReference>
<gene>
    <name evidence="2" type="ORF">BEN49_05965</name>
</gene>
<evidence type="ECO:0000313" key="2">
    <source>
        <dbReference type="EMBL" id="OGX90869.1"/>
    </source>
</evidence>
<dbReference type="InterPro" id="IPR037401">
    <property type="entry name" value="SnoaL-like"/>
</dbReference>
<dbReference type="Pfam" id="PF12680">
    <property type="entry name" value="SnoaL_2"/>
    <property type="match status" value="1"/>
</dbReference>
<sequence>MNSTLENQQLEQVLTNALAALTRDDVQPWIDMFAEDGVQEFPYAPAGSMPRTEGGRQGVAAHLGRFPENFRLFRISPLKFHHSTDVTVAEFSVEGQAVKTGNAYNQQYVSVIEHRYGKITRYVDYWNPLTALLALGGPEAFTAFSGNPS</sequence>
<comment type="caution">
    <text evidence="2">The sequence shown here is derived from an EMBL/GenBank/DDBJ whole genome shotgun (WGS) entry which is preliminary data.</text>
</comment>
<name>A0A1G1TJ17_9BACT</name>
<dbReference type="AlphaFoldDB" id="A0A1G1TJ17"/>
<organism evidence="2 3">
    <name type="scientific">Hymenobacter coccineus</name>
    <dbReference type="NCBI Taxonomy" id="1908235"/>
    <lineage>
        <taxon>Bacteria</taxon>
        <taxon>Pseudomonadati</taxon>
        <taxon>Bacteroidota</taxon>
        <taxon>Cytophagia</taxon>
        <taxon>Cytophagales</taxon>
        <taxon>Hymenobacteraceae</taxon>
        <taxon>Hymenobacter</taxon>
    </lineage>
</organism>
<dbReference type="SUPFAM" id="SSF54427">
    <property type="entry name" value="NTF2-like"/>
    <property type="match status" value="1"/>
</dbReference>
<dbReference type="Gene3D" id="3.10.450.50">
    <property type="match status" value="1"/>
</dbReference>
<keyword evidence="3" id="KW-1185">Reference proteome</keyword>
<reference evidence="2 3" key="1">
    <citation type="submission" date="2016-08" db="EMBL/GenBank/DDBJ databases">
        <title>Hymenobacter coccineus sp. nov., Hymenobacter lapidarius sp. nov. and Hymenobacter glacialis sp. nov., isolated from Antarctic soil.</title>
        <authorList>
            <person name="Sedlacek I."/>
            <person name="Kralova S."/>
            <person name="Kyrova K."/>
            <person name="Maslanova I."/>
            <person name="Stankova E."/>
            <person name="Vrbovska V."/>
            <person name="Nemec M."/>
            <person name="Bartak M."/>
            <person name="Svec P."/>
            <person name="Busse H.-J."/>
            <person name="Pantucek R."/>
        </authorList>
    </citation>
    <scope>NUCLEOTIDE SEQUENCE [LARGE SCALE GENOMIC DNA]</scope>
    <source>
        <strain evidence="2 3">CCM 8649</strain>
    </source>
</reference>
<evidence type="ECO:0000259" key="1">
    <source>
        <dbReference type="Pfam" id="PF12680"/>
    </source>
</evidence>